<dbReference type="Gene3D" id="3.40.462.20">
    <property type="match status" value="1"/>
</dbReference>
<name>A0ABV9S853_9PSEU</name>
<dbReference type="PANTHER" id="PTHR42973">
    <property type="entry name" value="BINDING OXIDOREDUCTASE, PUTATIVE (AFU_ORTHOLOGUE AFUA_1G17690)-RELATED"/>
    <property type="match status" value="1"/>
</dbReference>
<dbReference type="EMBL" id="JBHSIS010000017">
    <property type="protein sequence ID" value="MFC4857023.1"/>
    <property type="molecule type" value="Genomic_DNA"/>
</dbReference>
<dbReference type="InterPro" id="IPR050416">
    <property type="entry name" value="FAD-linked_Oxidoreductase"/>
</dbReference>
<dbReference type="RefSeq" id="WP_378059015.1">
    <property type="nucleotide sequence ID" value="NZ_JBHSIS010000017.1"/>
</dbReference>
<dbReference type="SUPFAM" id="SSF56176">
    <property type="entry name" value="FAD-binding/transporter-associated domain-like"/>
    <property type="match status" value="1"/>
</dbReference>
<dbReference type="Pfam" id="PF01565">
    <property type="entry name" value="FAD_binding_4"/>
    <property type="match status" value="1"/>
</dbReference>
<comment type="caution">
    <text evidence="7">The sequence shown here is derived from an EMBL/GenBank/DDBJ whole genome shotgun (WGS) entry which is preliminary data.</text>
</comment>
<evidence type="ECO:0000256" key="1">
    <source>
        <dbReference type="ARBA" id="ARBA00001974"/>
    </source>
</evidence>
<organism evidence="7 8">
    <name type="scientific">Actinophytocola glycyrrhizae</name>
    <dbReference type="NCBI Taxonomy" id="2044873"/>
    <lineage>
        <taxon>Bacteria</taxon>
        <taxon>Bacillati</taxon>
        <taxon>Actinomycetota</taxon>
        <taxon>Actinomycetes</taxon>
        <taxon>Pseudonocardiales</taxon>
        <taxon>Pseudonocardiaceae</taxon>
    </lineage>
</organism>
<keyword evidence="3" id="KW-0285">Flavoprotein</keyword>
<evidence type="ECO:0000313" key="7">
    <source>
        <dbReference type="EMBL" id="MFC4857023.1"/>
    </source>
</evidence>
<evidence type="ECO:0000256" key="4">
    <source>
        <dbReference type="ARBA" id="ARBA00022827"/>
    </source>
</evidence>
<accession>A0ABV9S853</accession>
<feature type="domain" description="FAD-binding PCMH-type" evidence="6">
    <location>
        <begin position="25"/>
        <end position="195"/>
    </location>
</feature>
<dbReference type="InterPro" id="IPR016169">
    <property type="entry name" value="FAD-bd_PCMH_sub2"/>
</dbReference>
<evidence type="ECO:0000256" key="3">
    <source>
        <dbReference type="ARBA" id="ARBA00022630"/>
    </source>
</evidence>
<dbReference type="Gene3D" id="3.30.465.10">
    <property type="match status" value="1"/>
</dbReference>
<protein>
    <submittedName>
        <fullName evidence="7">FAD-dependent oxidoreductase</fullName>
    </submittedName>
</protein>
<keyword evidence="4" id="KW-0274">FAD</keyword>
<evidence type="ECO:0000256" key="5">
    <source>
        <dbReference type="ARBA" id="ARBA00023002"/>
    </source>
</evidence>
<dbReference type="PANTHER" id="PTHR42973:SF39">
    <property type="entry name" value="FAD-BINDING PCMH-TYPE DOMAIN-CONTAINING PROTEIN"/>
    <property type="match status" value="1"/>
</dbReference>
<dbReference type="Gene3D" id="3.30.43.10">
    <property type="entry name" value="Uridine Diphospho-n-acetylenolpyruvylglucosamine Reductase, domain 2"/>
    <property type="match status" value="1"/>
</dbReference>
<evidence type="ECO:0000256" key="2">
    <source>
        <dbReference type="ARBA" id="ARBA00005466"/>
    </source>
</evidence>
<dbReference type="InterPro" id="IPR016166">
    <property type="entry name" value="FAD-bd_PCMH"/>
</dbReference>
<dbReference type="InterPro" id="IPR006093">
    <property type="entry name" value="Oxy_OxRdtase_FAD_BS"/>
</dbReference>
<sequence length="456" mass="47279">MAPKTVSLPHEPGFEEATQVFNLAAVPEPAAALTAHTIDDIRAALRYAEANGSPVRILATGHTAAAQRPMDGAVLVRTALRGEVEVDVARRVARVPAGTRWGAVVEAAVPHGLTAPHGSSPTVGVVGYLLGGGMSAYGRRFGLAANSVLAIELVTADGEAHRVDAGTDAELFWALRGGGGGFGVVTAVEIALFPASSVHTGAAFWPARHAAELLAAWRAWTLDAPDEVTTSLRVLNLPPLPGVPPALANGPVICVDGAVRCPDDDHETTASRLAAALLDPLRAIAEPVMDTWQRADPSAVLAAHMDPSDPVPVVGEHMLLGELDDGGEAAFLRVLGEGSGSPLVAAGLRQLGGAYTRPDPAGGVLNHLDARFSYAGSGVPMGPVTVEALRKHAAKVRAALSRWDTGQTVPSFVEHVEQPQGHLTPEQVAAVDQVRRRVDPAGRFRGDIAPNATALD</sequence>
<keyword evidence="5" id="KW-0560">Oxidoreductase</keyword>
<evidence type="ECO:0000313" key="8">
    <source>
        <dbReference type="Proteomes" id="UP001595859"/>
    </source>
</evidence>
<evidence type="ECO:0000259" key="6">
    <source>
        <dbReference type="PROSITE" id="PS51387"/>
    </source>
</evidence>
<comment type="similarity">
    <text evidence="2">Belongs to the oxygen-dependent FAD-linked oxidoreductase family.</text>
</comment>
<dbReference type="InterPro" id="IPR006094">
    <property type="entry name" value="Oxid_FAD_bind_N"/>
</dbReference>
<dbReference type="Proteomes" id="UP001595859">
    <property type="component" value="Unassembled WGS sequence"/>
</dbReference>
<dbReference type="InterPro" id="IPR036318">
    <property type="entry name" value="FAD-bd_PCMH-like_sf"/>
</dbReference>
<keyword evidence="8" id="KW-1185">Reference proteome</keyword>
<dbReference type="PROSITE" id="PS51387">
    <property type="entry name" value="FAD_PCMH"/>
    <property type="match status" value="1"/>
</dbReference>
<proteinExistence type="inferred from homology"/>
<dbReference type="PROSITE" id="PS00862">
    <property type="entry name" value="OX2_COVAL_FAD"/>
    <property type="match status" value="1"/>
</dbReference>
<comment type="cofactor">
    <cofactor evidence="1">
        <name>FAD</name>
        <dbReference type="ChEBI" id="CHEBI:57692"/>
    </cofactor>
</comment>
<gene>
    <name evidence="7" type="ORF">ACFPCV_26300</name>
</gene>
<reference evidence="8" key="1">
    <citation type="journal article" date="2019" name="Int. J. Syst. Evol. Microbiol.">
        <title>The Global Catalogue of Microorganisms (GCM) 10K type strain sequencing project: providing services to taxonomists for standard genome sequencing and annotation.</title>
        <authorList>
            <consortium name="The Broad Institute Genomics Platform"/>
            <consortium name="The Broad Institute Genome Sequencing Center for Infectious Disease"/>
            <person name="Wu L."/>
            <person name="Ma J."/>
        </authorList>
    </citation>
    <scope>NUCLEOTIDE SEQUENCE [LARGE SCALE GENOMIC DNA]</scope>
    <source>
        <strain evidence="8">ZS-22-S1</strain>
    </source>
</reference>
<dbReference type="InterPro" id="IPR016167">
    <property type="entry name" value="FAD-bd_PCMH_sub1"/>
</dbReference>